<dbReference type="GO" id="GO:0005524">
    <property type="term" value="F:ATP binding"/>
    <property type="evidence" value="ECO:0007669"/>
    <property type="project" value="UniProtKB-KW"/>
</dbReference>
<protein>
    <recommendedName>
        <fullName evidence="5">protein adenylyltransferase</fullName>
        <ecNumber evidence="5">2.7.7.108</ecNumber>
    </recommendedName>
</protein>
<name>A0A7X2TD37_9CLOT</name>
<dbReference type="InterPro" id="IPR003812">
    <property type="entry name" value="Fido"/>
</dbReference>
<dbReference type="EC" id="2.7.7.108" evidence="5"/>
<accession>A0A7X2TD37</accession>
<sequence>MNKDPFKEYLRESEPDKVNKGYAWSTAIGLQAVDGLKPSQYLIDTAIQNIEGKITIKEAQNLIDNYYEERPVHLSDDERTEEADKVSSRIAQILSETAFSFSPNEYISIHRKLFQGIYKHAGKIRDYNITKKEWALDGATVLYGSASELKATLEYDFSQEKDFSYKGLSMEEIIHHLAVFVSRLWQIHIFGEGNTRTTAVFFIKYLRTLGFSATNDIFAENAWYFRNALVRANYTNLQKGIHETTEYLEVFLRNFLLNEKNELHNRNLHISGLWNDEKVDIEETKVDIETEKVDIGNVLAEKGQDFSAKTTVHIHRLSEKFGYDKIFGRSAVMELLELKASGASKLISNLVEADVIEAVSGYGKGKYRFKK</sequence>
<dbReference type="RefSeq" id="WP_154473080.1">
    <property type="nucleotide sequence ID" value="NZ_VUMD01000012.1"/>
</dbReference>
<evidence type="ECO:0000313" key="9">
    <source>
        <dbReference type="EMBL" id="MSS37644.1"/>
    </source>
</evidence>
<evidence type="ECO:0000256" key="5">
    <source>
        <dbReference type="ARBA" id="ARBA00034531"/>
    </source>
</evidence>
<reference evidence="9 10" key="1">
    <citation type="submission" date="2019-08" db="EMBL/GenBank/DDBJ databases">
        <title>In-depth cultivation of the pig gut microbiome towards novel bacterial diversity and tailored functional studies.</title>
        <authorList>
            <person name="Wylensek D."/>
            <person name="Hitch T.C.A."/>
            <person name="Clavel T."/>
        </authorList>
    </citation>
    <scope>NUCLEOTIDE SEQUENCE [LARGE SCALE GENOMIC DNA]</scope>
    <source>
        <strain evidence="9 10">WCA-389-WT-23D1</strain>
    </source>
</reference>
<dbReference type="EMBL" id="VUMD01000012">
    <property type="protein sequence ID" value="MSS37644.1"/>
    <property type="molecule type" value="Genomic_DNA"/>
</dbReference>
<organism evidence="9 10">
    <name type="scientific">Clostridium porci</name>
    <dbReference type="NCBI Taxonomy" id="2605778"/>
    <lineage>
        <taxon>Bacteria</taxon>
        <taxon>Bacillati</taxon>
        <taxon>Bacillota</taxon>
        <taxon>Clostridia</taxon>
        <taxon>Eubacteriales</taxon>
        <taxon>Clostridiaceae</taxon>
        <taxon>Clostridium</taxon>
    </lineage>
</organism>
<comment type="catalytic activity">
    <reaction evidence="7">
        <text>L-tyrosyl-[protein] + ATP = O-(5'-adenylyl)-L-tyrosyl-[protein] + diphosphate</text>
        <dbReference type="Rhea" id="RHEA:54288"/>
        <dbReference type="Rhea" id="RHEA-COMP:10136"/>
        <dbReference type="Rhea" id="RHEA-COMP:13846"/>
        <dbReference type="ChEBI" id="CHEBI:30616"/>
        <dbReference type="ChEBI" id="CHEBI:33019"/>
        <dbReference type="ChEBI" id="CHEBI:46858"/>
        <dbReference type="ChEBI" id="CHEBI:83624"/>
        <dbReference type="EC" id="2.7.7.108"/>
    </reaction>
</comment>
<evidence type="ECO:0000256" key="4">
    <source>
        <dbReference type="ARBA" id="ARBA00022840"/>
    </source>
</evidence>
<evidence type="ECO:0000259" key="8">
    <source>
        <dbReference type="PROSITE" id="PS51459"/>
    </source>
</evidence>
<dbReference type="Proteomes" id="UP000429958">
    <property type="component" value="Unassembled WGS sequence"/>
</dbReference>
<dbReference type="Gene3D" id="1.10.3290.10">
    <property type="entry name" value="Fido-like domain"/>
    <property type="match status" value="1"/>
</dbReference>
<dbReference type="SUPFAM" id="SSF140931">
    <property type="entry name" value="Fic-like"/>
    <property type="match status" value="1"/>
</dbReference>
<keyword evidence="10" id="KW-1185">Reference proteome</keyword>
<dbReference type="GO" id="GO:0051302">
    <property type="term" value="P:regulation of cell division"/>
    <property type="evidence" value="ECO:0007669"/>
    <property type="project" value="TreeGrafter"/>
</dbReference>
<comment type="catalytic activity">
    <reaction evidence="6">
        <text>L-threonyl-[protein] + ATP = 3-O-(5'-adenylyl)-L-threonyl-[protein] + diphosphate</text>
        <dbReference type="Rhea" id="RHEA:54292"/>
        <dbReference type="Rhea" id="RHEA-COMP:11060"/>
        <dbReference type="Rhea" id="RHEA-COMP:13847"/>
        <dbReference type="ChEBI" id="CHEBI:30013"/>
        <dbReference type="ChEBI" id="CHEBI:30616"/>
        <dbReference type="ChEBI" id="CHEBI:33019"/>
        <dbReference type="ChEBI" id="CHEBI:138113"/>
        <dbReference type="EC" id="2.7.7.108"/>
    </reaction>
</comment>
<evidence type="ECO:0000256" key="2">
    <source>
        <dbReference type="ARBA" id="ARBA00022695"/>
    </source>
</evidence>
<proteinExistence type="predicted"/>
<evidence type="ECO:0000256" key="6">
    <source>
        <dbReference type="ARBA" id="ARBA00047939"/>
    </source>
</evidence>
<keyword evidence="2" id="KW-0548">Nucleotidyltransferase</keyword>
<gene>
    <name evidence="9" type="ORF">FYJ39_13930</name>
</gene>
<keyword evidence="3" id="KW-0547">Nucleotide-binding</keyword>
<evidence type="ECO:0000256" key="3">
    <source>
        <dbReference type="ARBA" id="ARBA00022741"/>
    </source>
</evidence>
<dbReference type="InterPro" id="IPR033788">
    <property type="entry name" value="VbhA-like"/>
</dbReference>
<evidence type="ECO:0000256" key="7">
    <source>
        <dbReference type="ARBA" id="ARBA00048696"/>
    </source>
</evidence>
<evidence type="ECO:0000256" key="1">
    <source>
        <dbReference type="ARBA" id="ARBA00022679"/>
    </source>
</evidence>
<dbReference type="AlphaFoldDB" id="A0A7X2TD37"/>
<keyword evidence="1" id="KW-0808">Transferase</keyword>
<dbReference type="PROSITE" id="PS51459">
    <property type="entry name" value="FIDO"/>
    <property type="match status" value="1"/>
</dbReference>
<dbReference type="PANTHER" id="PTHR39560">
    <property type="entry name" value="PROTEIN ADENYLYLTRANSFERASE FIC-RELATED"/>
    <property type="match status" value="1"/>
</dbReference>
<dbReference type="GO" id="GO:0070733">
    <property type="term" value="F:AMPylase activity"/>
    <property type="evidence" value="ECO:0007669"/>
    <property type="project" value="UniProtKB-EC"/>
</dbReference>
<evidence type="ECO:0000313" key="10">
    <source>
        <dbReference type="Proteomes" id="UP000429958"/>
    </source>
</evidence>
<feature type="domain" description="Fido" evidence="8">
    <location>
        <begin position="101"/>
        <end position="253"/>
    </location>
</feature>
<keyword evidence="4" id="KW-0067">ATP-binding</keyword>
<comment type="caution">
    <text evidence="9">The sequence shown here is derived from an EMBL/GenBank/DDBJ whole genome shotgun (WGS) entry which is preliminary data.</text>
</comment>
<dbReference type="PANTHER" id="PTHR39560:SF1">
    <property type="entry name" value="PROTEIN ADENYLYLTRANSFERASE FIC-RELATED"/>
    <property type="match status" value="1"/>
</dbReference>
<dbReference type="Pfam" id="PF02661">
    <property type="entry name" value="Fic"/>
    <property type="match status" value="1"/>
</dbReference>
<dbReference type="InterPro" id="IPR036597">
    <property type="entry name" value="Fido-like_dom_sf"/>
</dbReference>
<dbReference type="CDD" id="cd11586">
    <property type="entry name" value="VbhA_like"/>
    <property type="match status" value="1"/>
</dbReference>